<reference evidence="1 2" key="1">
    <citation type="submission" date="2019-09" db="EMBL/GenBank/DDBJ databases">
        <authorList>
            <person name="Chandra G."/>
            <person name="Truman W A."/>
        </authorList>
    </citation>
    <scope>NUCLEOTIDE SEQUENCE [LARGE SCALE GENOMIC DNA]</scope>
    <source>
        <strain evidence="1">PS718</strain>
    </source>
</reference>
<protein>
    <submittedName>
        <fullName evidence="1">Uncharacterized protein</fullName>
    </submittedName>
</protein>
<evidence type="ECO:0000313" key="1">
    <source>
        <dbReference type="EMBL" id="VVN72545.1"/>
    </source>
</evidence>
<dbReference type="AlphaFoldDB" id="A0A5E7A396"/>
<evidence type="ECO:0000313" key="2">
    <source>
        <dbReference type="Proteomes" id="UP000325375"/>
    </source>
</evidence>
<proteinExistence type="predicted"/>
<accession>A0A5E7A396</accession>
<dbReference type="Proteomes" id="UP000325375">
    <property type="component" value="Unassembled WGS sequence"/>
</dbReference>
<sequence>MRPREYLSVSAEHHILLCVKYQNLERVTLGTAASLTAEGHTTKPP</sequence>
<name>A0A5E7A396_PSEFL</name>
<gene>
    <name evidence="1" type="ORF">PS718_00512</name>
</gene>
<organism evidence="1 2">
    <name type="scientific">Pseudomonas fluorescens</name>
    <dbReference type="NCBI Taxonomy" id="294"/>
    <lineage>
        <taxon>Bacteria</taxon>
        <taxon>Pseudomonadati</taxon>
        <taxon>Pseudomonadota</taxon>
        <taxon>Gammaproteobacteria</taxon>
        <taxon>Pseudomonadales</taxon>
        <taxon>Pseudomonadaceae</taxon>
        <taxon>Pseudomonas</taxon>
    </lineage>
</organism>
<dbReference type="EMBL" id="CABVHX010000002">
    <property type="protein sequence ID" value="VVN72545.1"/>
    <property type="molecule type" value="Genomic_DNA"/>
</dbReference>